<evidence type="ECO:0000313" key="2">
    <source>
        <dbReference type="Proteomes" id="UP000308600"/>
    </source>
</evidence>
<organism evidence="1 2">
    <name type="scientific">Pluteus cervinus</name>
    <dbReference type="NCBI Taxonomy" id="181527"/>
    <lineage>
        <taxon>Eukaryota</taxon>
        <taxon>Fungi</taxon>
        <taxon>Dikarya</taxon>
        <taxon>Basidiomycota</taxon>
        <taxon>Agaricomycotina</taxon>
        <taxon>Agaricomycetes</taxon>
        <taxon>Agaricomycetidae</taxon>
        <taxon>Agaricales</taxon>
        <taxon>Pluteineae</taxon>
        <taxon>Pluteaceae</taxon>
        <taxon>Pluteus</taxon>
    </lineage>
</organism>
<sequence>MEVPSKRGTHTRAIRARCVVGYRVAGRDDEPTVREEIVVPPHSDEDTMARRAGEFDGKKHADEYISNSRTPSQQTKTNDRARLYSEWPQLIRIPWPLLQVIFRPIREEPNGRKIYLIEAIVGKLGTKLYRVRWKGWPPCADTVERFHLSPEQEARWTDPKGNFYKRPGPLYYDDEGFPIWERQRIVKWVPETNHCLVQWWGYPPSCNTWEVFTPTTRELKGVVIASPDEVEADEGSEDDEDEGGEDDEDEGGEDDEDEGGEDDEDEGGEDDEDEATRVASRNRGTH</sequence>
<dbReference type="EMBL" id="ML208711">
    <property type="protein sequence ID" value="TFK60953.1"/>
    <property type="molecule type" value="Genomic_DNA"/>
</dbReference>
<accession>A0ACD3A504</accession>
<proteinExistence type="predicted"/>
<evidence type="ECO:0000313" key="1">
    <source>
        <dbReference type="EMBL" id="TFK60953.1"/>
    </source>
</evidence>
<gene>
    <name evidence="1" type="ORF">BDN72DRAFT_863974</name>
</gene>
<protein>
    <submittedName>
        <fullName evidence="1">Uncharacterized protein</fullName>
    </submittedName>
</protein>
<keyword evidence="2" id="KW-1185">Reference proteome</keyword>
<dbReference type="Proteomes" id="UP000308600">
    <property type="component" value="Unassembled WGS sequence"/>
</dbReference>
<reference evidence="1 2" key="1">
    <citation type="journal article" date="2019" name="Nat. Ecol. Evol.">
        <title>Megaphylogeny resolves global patterns of mushroom evolution.</title>
        <authorList>
            <person name="Varga T."/>
            <person name="Krizsan K."/>
            <person name="Foldi C."/>
            <person name="Dima B."/>
            <person name="Sanchez-Garcia M."/>
            <person name="Sanchez-Ramirez S."/>
            <person name="Szollosi G.J."/>
            <person name="Szarkandi J.G."/>
            <person name="Papp V."/>
            <person name="Albert L."/>
            <person name="Andreopoulos W."/>
            <person name="Angelini C."/>
            <person name="Antonin V."/>
            <person name="Barry K.W."/>
            <person name="Bougher N.L."/>
            <person name="Buchanan P."/>
            <person name="Buyck B."/>
            <person name="Bense V."/>
            <person name="Catcheside P."/>
            <person name="Chovatia M."/>
            <person name="Cooper J."/>
            <person name="Damon W."/>
            <person name="Desjardin D."/>
            <person name="Finy P."/>
            <person name="Geml J."/>
            <person name="Haridas S."/>
            <person name="Hughes K."/>
            <person name="Justo A."/>
            <person name="Karasinski D."/>
            <person name="Kautmanova I."/>
            <person name="Kiss B."/>
            <person name="Kocsube S."/>
            <person name="Kotiranta H."/>
            <person name="LaButti K.M."/>
            <person name="Lechner B.E."/>
            <person name="Liimatainen K."/>
            <person name="Lipzen A."/>
            <person name="Lukacs Z."/>
            <person name="Mihaltcheva S."/>
            <person name="Morgado L.N."/>
            <person name="Niskanen T."/>
            <person name="Noordeloos M.E."/>
            <person name="Ohm R.A."/>
            <person name="Ortiz-Santana B."/>
            <person name="Ovrebo C."/>
            <person name="Racz N."/>
            <person name="Riley R."/>
            <person name="Savchenko A."/>
            <person name="Shiryaev A."/>
            <person name="Soop K."/>
            <person name="Spirin V."/>
            <person name="Szebenyi C."/>
            <person name="Tomsovsky M."/>
            <person name="Tulloss R.E."/>
            <person name="Uehling J."/>
            <person name="Grigoriev I.V."/>
            <person name="Vagvolgyi C."/>
            <person name="Papp T."/>
            <person name="Martin F.M."/>
            <person name="Miettinen O."/>
            <person name="Hibbett D.S."/>
            <person name="Nagy L.G."/>
        </authorList>
    </citation>
    <scope>NUCLEOTIDE SEQUENCE [LARGE SCALE GENOMIC DNA]</scope>
    <source>
        <strain evidence="1 2">NL-1719</strain>
    </source>
</reference>
<name>A0ACD3A504_9AGAR</name>